<evidence type="ECO:0000313" key="1">
    <source>
        <dbReference type="EMBL" id="SEP63735.1"/>
    </source>
</evidence>
<dbReference type="GO" id="GO:0006281">
    <property type="term" value="P:DNA repair"/>
    <property type="evidence" value="ECO:0007669"/>
    <property type="project" value="TreeGrafter"/>
</dbReference>
<dbReference type="InterPro" id="IPR027417">
    <property type="entry name" value="P-loop_NTPase"/>
</dbReference>
<dbReference type="GO" id="GO:0046404">
    <property type="term" value="F:ATP-dependent polydeoxyribonucleotide 5'-hydroxyl-kinase activity"/>
    <property type="evidence" value="ECO:0007669"/>
    <property type="project" value="TreeGrafter"/>
</dbReference>
<dbReference type="Pfam" id="PF13671">
    <property type="entry name" value="AAA_33"/>
    <property type="match status" value="1"/>
</dbReference>
<dbReference type="SUPFAM" id="SSF52540">
    <property type="entry name" value="P-loop containing nucleoside triphosphate hydrolases"/>
    <property type="match status" value="1"/>
</dbReference>
<keyword evidence="1" id="KW-0418">Kinase</keyword>
<dbReference type="GO" id="GO:0046403">
    <property type="term" value="F:polynucleotide 3'-phosphatase activity"/>
    <property type="evidence" value="ECO:0007669"/>
    <property type="project" value="TreeGrafter"/>
</dbReference>
<keyword evidence="1" id="KW-0808">Transferase</keyword>
<dbReference type="InterPro" id="IPR017101">
    <property type="entry name" value="P-loop_ATP/GTP-bd_All4644_prd"/>
</dbReference>
<dbReference type="Gene3D" id="3.40.50.300">
    <property type="entry name" value="P-loop containing nucleotide triphosphate hydrolases"/>
    <property type="match status" value="1"/>
</dbReference>
<proteinExistence type="predicted"/>
<name>A0A9X8QHM0_9PSED</name>
<sequence>MELIVFIGIQAAGKSTFYQRCFFDTHVRINRDMLRTRHRERLLLTACLEGKQKVVIDNTNPTAAERARYIEPARAAGFTVIGYFFEPDPRGCEARNRARARQVPPAGLFGTLKRLERPRFEEGFDEIHRVVLQPDGRFLISRYQPPDRADLAPTSSVPDA</sequence>
<dbReference type="AlphaFoldDB" id="A0A9X8QHM0"/>
<comment type="caution">
    <text evidence="1">The sequence shown here is derived from an EMBL/GenBank/DDBJ whole genome shotgun (WGS) entry which is preliminary data.</text>
</comment>
<organism evidence="1 2">
    <name type="scientific">Pseudomonas lutea</name>
    <dbReference type="NCBI Taxonomy" id="243924"/>
    <lineage>
        <taxon>Bacteria</taxon>
        <taxon>Pseudomonadati</taxon>
        <taxon>Pseudomonadota</taxon>
        <taxon>Gammaproteobacteria</taxon>
        <taxon>Pseudomonadales</taxon>
        <taxon>Pseudomonadaceae</taxon>
        <taxon>Pseudomonas</taxon>
    </lineage>
</organism>
<dbReference type="PIRSF" id="PIRSF037081">
    <property type="entry name" value="P-loop_All4644_prd"/>
    <property type="match status" value="1"/>
</dbReference>
<dbReference type="RefSeq" id="WP_074821389.1">
    <property type="nucleotide sequence ID" value="NZ_FOEV01000001.1"/>
</dbReference>
<evidence type="ECO:0000313" key="2">
    <source>
        <dbReference type="Proteomes" id="UP000183210"/>
    </source>
</evidence>
<dbReference type="PANTHER" id="PTHR12083">
    <property type="entry name" value="BIFUNCTIONAL POLYNUCLEOTIDE PHOSPHATASE/KINASE"/>
    <property type="match status" value="1"/>
</dbReference>
<dbReference type="GeneID" id="300265357"/>
<protein>
    <submittedName>
        <fullName evidence="1">Predicted kinase</fullName>
    </submittedName>
</protein>
<gene>
    <name evidence="1" type="ORF">SAMN05216409_101361</name>
</gene>
<dbReference type="Proteomes" id="UP000183210">
    <property type="component" value="Unassembled WGS sequence"/>
</dbReference>
<reference evidence="1 2" key="1">
    <citation type="submission" date="2016-10" db="EMBL/GenBank/DDBJ databases">
        <authorList>
            <person name="Varghese N."/>
            <person name="Submissions S."/>
        </authorList>
    </citation>
    <scope>NUCLEOTIDE SEQUENCE [LARGE SCALE GENOMIC DNA]</scope>
    <source>
        <strain evidence="1 2">LMG 21974</strain>
    </source>
</reference>
<dbReference type="EMBL" id="FOEV01000001">
    <property type="protein sequence ID" value="SEP63735.1"/>
    <property type="molecule type" value="Genomic_DNA"/>
</dbReference>
<dbReference type="PANTHER" id="PTHR12083:SF9">
    <property type="entry name" value="BIFUNCTIONAL POLYNUCLEOTIDE PHOSPHATASE_KINASE"/>
    <property type="match status" value="1"/>
</dbReference>
<accession>A0A9X8QHM0</accession>
<dbReference type="GO" id="GO:0003690">
    <property type="term" value="F:double-stranded DNA binding"/>
    <property type="evidence" value="ECO:0007669"/>
    <property type="project" value="TreeGrafter"/>
</dbReference>